<feature type="domain" description="AP2/ERF" evidence="7">
    <location>
        <begin position="67"/>
        <end position="137"/>
    </location>
</feature>
<sequence>MPTATLVKPLLAKVQADVIEGLPDPTHDARAVDSITASSNSDGAQLPGQAGPATLKKRGSSFASSSPFRGVTRHSTTGRYEAHLWDSSWARPKTGRGGRARGRQVYLGGWHTEEEAAEAYDIAAMKYWGAEASLNYTWERYTGKLEEMQDMSREEVVAMLKRRSTGFSRGQSKYRGVTRHHQQGRWEARIGRVRGKRYQYLGTFNSEEEAAQAYDIAAIQHRGSKAVTNFSSTLYEDASVLPDNVTGSPMHVDQTEDFTARCTSAGSTSGASGEVWMTPTPLSSGVSDDLATLSDSPGLSVPGESLQREESIELFPNLLPELFSWADSFSALQTSESLASPSSLLSEDSSQLLHTREARVIGAPWSCGIEPAELHNVWQEEQPWPLEPGTDTHTFQEEAAQMLQGLSDDEIKHMDGMLASLDSFL</sequence>
<dbReference type="PANTHER" id="PTHR32467:SF90">
    <property type="entry name" value="AP2-LIKE ETHYLENE-RESPONSIVE TRANSCRIPTION FACTOR AIL1"/>
    <property type="match status" value="1"/>
</dbReference>
<dbReference type="EMBL" id="CAXHTA020000017">
    <property type="protein sequence ID" value="CAL5227421.1"/>
    <property type="molecule type" value="Genomic_DNA"/>
</dbReference>
<evidence type="ECO:0000259" key="7">
    <source>
        <dbReference type="PROSITE" id="PS51032"/>
    </source>
</evidence>
<dbReference type="InterPro" id="IPR001471">
    <property type="entry name" value="AP2/ERF_dom"/>
</dbReference>
<evidence type="ECO:0000313" key="8">
    <source>
        <dbReference type="EMBL" id="CAL5227421.1"/>
    </source>
</evidence>
<dbReference type="CDD" id="cd00018">
    <property type="entry name" value="AP2"/>
    <property type="match status" value="2"/>
</dbReference>
<dbReference type="Gene3D" id="3.30.730.10">
    <property type="entry name" value="AP2/ERF domain"/>
    <property type="match status" value="2"/>
</dbReference>
<gene>
    <name evidence="8" type="primary">g10381</name>
    <name evidence="8" type="ORF">VP750_LOCUS9327</name>
</gene>
<dbReference type="Pfam" id="PF00847">
    <property type="entry name" value="AP2"/>
    <property type="match status" value="1"/>
</dbReference>
<evidence type="ECO:0000256" key="2">
    <source>
        <dbReference type="ARBA" id="ARBA00023015"/>
    </source>
</evidence>
<keyword evidence="4" id="KW-0804">Transcription</keyword>
<comment type="caution">
    <text evidence="8">The sequence shown here is derived from an EMBL/GenBank/DDBJ whole genome shotgun (WGS) entry which is preliminary data.</text>
</comment>
<protein>
    <submittedName>
        <fullName evidence="8">G10381 protein</fullName>
    </submittedName>
</protein>
<accession>A0ABP1G557</accession>
<evidence type="ECO:0000256" key="1">
    <source>
        <dbReference type="ARBA" id="ARBA00004123"/>
    </source>
</evidence>
<dbReference type="Proteomes" id="UP001497392">
    <property type="component" value="Unassembled WGS sequence"/>
</dbReference>
<evidence type="ECO:0000313" key="9">
    <source>
        <dbReference type="Proteomes" id="UP001497392"/>
    </source>
</evidence>
<feature type="domain" description="AP2/ERF" evidence="7">
    <location>
        <begin position="173"/>
        <end position="231"/>
    </location>
</feature>
<dbReference type="InterPro" id="IPR036955">
    <property type="entry name" value="AP2/ERF_dom_sf"/>
</dbReference>
<feature type="compositionally biased region" description="Polar residues" evidence="6">
    <location>
        <begin position="61"/>
        <end position="73"/>
    </location>
</feature>
<proteinExistence type="predicted"/>
<keyword evidence="5" id="KW-0539">Nucleus</keyword>
<reference evidence="8 9" key="1">
    <citation type="submission" date="2024-06" db="EMBL/GenBank/DDBJ databases">
        <authorList>
            <person name="Kraege A."/>
            <person name="Thomma B."/>
        </authorList>
    </citation>
    <scope>NUCLEOTIDE SEQUENCE [LARGE SCALE GENOMIC DNA]</scope>
</reference>
<name>A0ABP1G557_9CHLO</name>
<dbReference type="PROSITE" id="PS51032">
    <property type="entry name" value="AP2_ERF"/>
    <property type="match status" value="2"/>
</dbReference>
<comment type="subcellular location">
    <subcellularLocation>
        <location evidence="1">Nucleus</location>
    </subcellularLocation>
</comment>
<evidence type="ECO:0000256" key="5">
    <source>
        <dbReference type="ARBA" id="ARBA00023242"/>
    </source>
</evidence>
<dbReference type="SUPFAM" id="SSF54171">
    <property type="entry name" value="DNA-binding domain"/>
    <property type="match status" value="2"/>
</dbReference>
<feature type="region of interest" description="Disordered" evidence="6">
    <location>
        <begin position="36"/>
        <end position="73"/>
    </location>
</feature>
<dbReference type="PANTHER" id="PTHR32467">
    <property type="entry name" value="AP2-LIKE ETHYLENE-RESPONSIVE TRANSCRIPTION FACTOR"/>
    <property type="match status" value="1"/>
</dbReference>
<dbReference type="SMART" id="SM00380">
    <property type="entry name" value="AP2"/>
    <property type="match status" value="2"/>
</dbReference>
<dbReference type="InterPro" id="IPR016177">
    <property type="entry name" value="DNA-bd_dom_sf"/>
</dbReference>
<evidence type="ECO:0000256" key="3">
    <source>
        <dbReference type="ARBA" id="ARBA00023125"/>
    </source>
</evidence>
<keyword evidence="9" id="KW-1185">Reference proteome</keyword>
<organism evidence="8 9">
    <name type="scientific">Coccomyxa viridis</name>
    <dbReference type="NCBI Taxonomy" id="1274662"/>
    <lineage>
        <taxon>Eukaryota</taxon>
        <taxon>Viridiplantae</taxon>
        <taxon>Chlorophyta</taxon>
        <taxon>core chlorophytes</taxon>
        <taxon>Trebouxiophyceae</taxon>
        <taxon>Trebouxiophyceae incertae sedis</taxon>
        <taxon>Coccomyxaceae</taxon>
        <taxon>Coccomyxa</taxon>
    </lineage>
</organism>
<evidence type="ECO:0000256" key="6">
    <source>
        <dbReference type="SAM" id="MobiDB-lite"/>
    </source>
</evidence>
<keyword evidence="3" id="KW-0238">DNA-binding</keyword>
<evidence type="ECO:0000256" key="4">
    <source>
        <dbReference type="ARBA" id="ARBA00023163"/>
    </source>
</evidence>
<keyword evidence="2" id="KW-0805">Transcription regulation</keyword>